<dbReference type="AlphaFoldDB" id="A0A2I0VVU5"/>
<name>A0A2I0VVU5_9ASPA</name>
<sequence>MVGNLEKNSVLMASEELPSSNKFKMLSQVFAEELTRLDAEVVRDLEPMKQYKVNKITTDIEDSGLERRNPVSLFSIKLNGVVIDLVQSEDGEFVPNAETFDDVEKELDINSNHKGELYRNMLSIGNSLNLPANSLNPNGGIYDNKCDKDIIKSKSFENNLEVMNAGNDFSGVVGESSSQSFPNFENGRTIAIPPLVCKEIMNDDEGFIEGENKI</sequence>
<evidence type="ECO:0000313" key="1">
    <source>
        <dbReference type="EMBL" id="PKU67533.1"/>
    </source>
</evidence>
<evidence type="ECO:0000313" key="2">
    <source>
        <dbReference type="Proteomes" id="UP000233837"/>
    </source>
</evidence>
<dbReference type="Proteomes" id="UP000233837">
    <property type="component" value="Unassembled WGS sequence"/>
</dbReference>
<reference evidence="1 2" key="1">
    <citation type="journal article" date="2016" name="Sci. Rep.">
        <title>The Dendrobium catenatum Lindl. genome sequence provides insights into polysaccharide synthase, floral development and adaptive evolution.</title>
        <authorList>
            <person name="Zhang G.Q."/>
            <person name="Xu Q."/>
            <person name="Bian C."/>
            <person name="Tsai W.C."/>
            <person name="Yeh C.M."/>
            <person name="Liu K.W."/>
            <person name="Yoshida K."/>
            <person name="Zhang L.S."/>
            <person name="Chang S.B."/>
            <person name="Chen F."/>
            <person name="Shi Y."/>
            <person name="Su Y.Y."/>
            <person name="Zhang Y.Q."/>
            <person name="Chen L.J."/>
            <person name="Yin Y."/>
            <person name="Lin M."/>
            <person name="Huang H."/>
            <person name="Deng H."/>
            <person name="Wang Z.W."/>
            <person name="Zhu S.L."/>
            <person name="Zhao X."/>
            <person name="Deng C."/>
            <person name="Niu S.C."/>
            <person name="Huang J."/>
            <person name="Wang M."/>
            <person name="Liu G.H."/>
            <person name="Yang H.J."/>
            <person name="Xiao X.J."/>
            <person name="Hsiao Y.Y."/>
            <person name="Wu W.L."/>
            <person name="Chen Y.Y."/>
            <person name="Mitsuda N."/>
            <person name="Ohme-Takagi M."/>
            <person name="Luo Y.B."/>
            <person name="Van de Peer Y."/>
            <person name="Liu Z.J."/>
        </authorList>
    </citation>
    <scope>NUCLEOTIDE SEQUENCE [LARGE SCALE GENOMIC DNA]</scope>
    <source>
        <tissue evidence="1">The whole plant</tissue>
    </source>
</reference>
<organism evidence="1 2">
    <name type="scientific">Dendrobium catenatum</name>
    <dbReference type="NCBI Taxonomy" id="906689"/>
    <lineage>
        <taxon>Eukaryota</taxon>
        <taxon>Viridiplantae</taxon>
        <taxon>Streptophyta</taxon>
        <taxon>Embryophyta</taxon>
        <taxon>Tracheophyta</taxon>
        <taxon>Spermatophyta</taxon>
        <taxon>Magnoliopsida</taxon>
        <taxon>Liliopsida</taxon>
        <taxon>Asparagales</taxon>
        <taxon>Orchidaceae</taxon>
        <taxon>Epidendroideae</taxon>
        <taxon>Malaxideae</taxon>
        <taxon>Dendrobiinae</taxon>
        <taxon>Dendrobium</taxon>
    </lineage>
</organism>
<reference evidence="1 2" key="2">
    <citation type="journal article" date="2017" name="Nature">
        <title>The Apostasia genome and the evolution of orchids.</title>
        <authorList>
            <person name="Zhang G.Q."/>
            <person name="Liu K.W."/>
            <person name="Li Z."/>
            <person name="Lohaus R."/>
            <person name="Hsiao Y.Y."/>
            <person name="Niu S.C."/>
            <person name="Wang J.Y."/>
            <person name="Lin Y.C."/>
            <person name="Xu Q."/>
            <person name="Chen L.J."/>
            <person name="Yoshida K."/>
            <person name="Fujiwara S."/>
            <person name="Wang Z.W."/>
            <person name="Zhang Y.Q."/>
            <person name="Mitsuda N."/>
            <person name="Wang M."/>
            <person name="Liu G.H."/>
            <person name="Pecoraro L."/>
            <person name="Huang H.X."/>
            <person name="Xiao X.J."/>
            <person name="Lin M."/>
            <person name="Wu X.Y."/>
            <person name="Wu W.L."/>
            <person name="Chen Y.Y."/>
            <person name="Chang S.B."/>
            <person name="Sakamoto S."/>
            <person name="Ohme-Takagi M."/>
            <person name="Yagi M."/>
            <person name="Zeng S.J."/>
            <person name="Shen C.Y."/>
            <person name="Yeh C.M."/>
            <person name="Luo Y.B."/>
            <person name="Tsai W.C."/>
            <person name="Van de Peer Y."/>
            <person name="Liu Z.J."/>
        </authorList>
    </citation>
    <scope>NUCLEOTIDE SEQUENCE [LARGE SCALE GENOMIC DNA]</scope>
    <source>
        <tissue evidence="1">The whole plant</tissue>
    </source>
</reference>
<dbReference type="EMBL" id="KZ503187">
    <property type="protein sequence ID" value="PKU67533.1"/>
    <property type="molecule type" value="Genomic_DNA"/>
</dbReference>
<proteinExistence type="predicted"/>
<protein>
    <submittedName>
        <fullName evidence="1">Uncharacterized protein</fullName>
    </submittedName>
</protein>
<accession>A0A2I0VVU5</accession>
<keyword evidence="2" id="KW-1185">Reference proteome</keyword>
<gene>
    <name evidence="1" type="ORF">MA16_Dca022887</name>
</gene>